<dbReference type="STRING" id="52560.SAMN04488082_1237"/>
<keyword evidence="2 10" id="KW-1003">Cell membrane</keyword>
<evidence type="ECO:0000256" key="6">
    <source>
        <dbReference type="ARBA" id="ARBA00022741"/>
    </source>
</evidence>
<dbReference type="PANTHER" id="PTHR34185">
    <property type="entry name" value="DIADENYLATE CYCLASE"/>
    <property type="match status" value="1"/>
</dbReference>
<dbReference type="Proteomes" id="UP000198635">
    <property type="component" value="Unassembled WGS sequence"/>
</dbReference>
<comment type="caution">
    <text evidence="10">Lacks conserved residue(s) required for the propagation of feature annotation.</text>
</comment>
<dbReference type="InterPro" id="IPR045585">
    <property type="entry name" value="CdaA_N"/>
</dbReference>
<dbReference type="Pfam" id="PF02457">
    <property type="entry name" value="DAC"/>
    <property type="match status" value="1"/>
</dbReference>
<reference evidence="13" key="1">
    <citation type="submission" date="2016-10" db="EMBL/GenBank/DDBJ databases">
        <authorList>
            <person name="Varghese N."/>
            <person name="Submissions S."/>
        </authorList>
    </citation>
    <scope>NUCLEOTIDE SEQUENCE [LARGE SCALE GENOMIC DNA]</scope>
    <source>
        <strain evidence="13">DSM 5918</strain>
    </source>
</reference>
<feature type="domain" description="DAC" evidence="11">
    <location>
        <begin position="83"/>
        <end position="238"/>
    </location>
</feature>
<evidence type="ECO:0000313" key="12">
    <source>
        <dbReference type="EMBL" id="SFK40853.1"/>
    </source>
</evidence>
<evidence type="ECO:0000259" key="11">
    <source>
        <dbReference type="PROSITE" id="PS51794"/>
    </source>
</evidence>
<keyword evidence="8 10" id="KW-1133">Transmembrane helix</keyword>
<evidence type="ECO:0000256" key="1">
    <source>
        <dbReference type="ARBA" id="ARBA00000877"/>
    </source>
</evidence>
<dbReference type="InterPro" id="IPR014046">
    <property type="entry name" value="C-di-AMP_synthase"/>
</dbReference>
<dbReference type="InterPro" id="IPR034701">
    <property type="entry name" value="CdaA"/>
</dbReference>
<name>A0A1I3ZA22_9BACT</name>
<keyword evidence="6 10" id="KW-0547">Nucleotide-binding</keyword>
<evidence type="ECO:0000256" key="2">
    <source>
        <dbReference type="ARBA" id="ARBA00022475"/>
    </source>
</evidence>
<accession>A0A1I3ZA22</accession>
<dbReference type="HAMAP" id="MF_01499">
    <property type="entry name" value="DacA"/>
    <property type="match status" value="1"/>
</dbReference>
<keyword evidence="4 10" id="KW-0812">Transmembrane</keyword>
<dbReference type="RefSeq" id="WP_092378744.1">
    <property type="nucleotide sequence ID" value="NZ_FORX01000023.1"/>
</dbReference>
<keyword evidence="3 10" id="KW-0808">Transferase</keyword>
<keyword evidence="7 10" id="KW-0067">ATP-binding</keyword>
<dbReference type="AlphaFoldDB" id="A0A1I3ZA22"/>
<dbReference type="InterPro" id="IPR003390">
    <property type="entry name" value="DNA_integrity_scan_DisA_N"/>
</dbReference>
<dbReference type="GO" id="GO:0106408">
    <property type="term" value="F:diadenylate cyclase activity"/>
    <property type="evidence" value="ECO:0007669"/>
    <property type="project" value="UniProtKB-EC"/>
</dbReference>
<feature type="transmembrane region" description="Helical" evidence="10">
    <location>
        <begin position="65"/>
        <end position="82"/>
    </location>
</feature>
<proteinExistence type="inferred from homology"/>
<evidence type="ECO:0000256" key="4">
    <source>
        <dbReference type="ARBA" id="ARBA00022692"/>
    </source>
</evidence>
<dbReference type="EC" id="2.7.7.85" evidence="10"/>
<dbReference type="GO" id="GO:0006171">
    <property type="term" value="P:cAMP biosynthetic process"/>
    <property type="evidence" value="ECO:0007669"/>
    <property type="project" value="InterPro"/>
</dbReference>
<feature type="transmembrane region" description="Helical" evidence="10">
    <location>
        <begin position="40"/>
        <end position="59"/>
    </location>
</feature>
<evidence type="ECO:0000256" key="5">
    <source>
        <dbReference type="ARBA" id="ARBA00022695"/>
    </source>
</evidence>
<dbReference type="NCBIfam" id="TIGR00159">
    <property type="entry name" value="diadenylate cyclase CdaA"/>
    <property type="match status" value="1"/>
</dbReference>
<dbReference type="Pfam" id="PF19293">
    <property type="entry name" value="CdaA_N"/>
    <property type="match status" value="1"/>
</dbReference>
<sequence length="251" mass="27336">MLSFTVGNLQINWRDILDILLVGYIFFRIILLIKGTRAVSVIYGLLLIIVTYFAAGQFGLYTLNWLLGNFLGSIFLVVIILFRRDIRKALAVMGATTIFKKDSVQTAVLDELILALVHMAKNKTGALIVIERNIPMGDVVSGGIELHAAFSKDLLLTIFHPDTPLHDGAVIIRDNRIEAAACILPLAVGLKHESSLGTRHRAAIGVTEETDAVALIVSEERGSISLAVGGRITSSLNEVRLKKVLAAALRK</sequence>
<keyword evidence="9 10" id="KW-0472">Membrane</keyword>
<evidence type="ECO:0000256" key="7">
    <source>
        <dbReference type="ARBA" id="ARBA00022840"/>
    </source>
</evidence>
<evidence type="ECO:0000313" key="13">
    <source>
        <dbReference type="Proteomes" id="UP000198635"/>
    </source>
</evidence>
<dbReference type="GO" id="GO:0004016">
    <property type="term" value="F:adenylate cyclase activity"/>
    <property type="evidence" value="ECO:0007669"/>
    <property type="project" value="UniProtKB-UniRule"/>
</dbReference>
<evidence type="ECO:0000256" key="10">
    <source>
        <dbReference type="HAMAP-Rule" id="MF_01499"/>
    </source>
</evidence>
<protein>
    <recommendedName>
        <fullName evidence="10">Diadenylate cyclase</fullName>
        <shortName evidence="10">DAC</shortName>
        <ecNumber evidence="10">2.7.7.85</ecNumber>
    </recommendedName>
    <alternativeName>
        <fullName evidence="10">Cyclic-di-AMP synthase</fullName>
        <shortName evidence="10">c-di-AMP synthase</shortName>
    </alternativeName>
</protein>
<dbReference type="PANTHER" id="PTHR34185:SF1">
    <property type="entry name" value="DIADENYLATE CYCLASE"/>
    <property type="match status" value="1"/>
</dbReference>
<dbReference type="InterPro" id="IPR050338">
    <property type="entry name" value="DisA"/>
</dbReference>
<comment type="function">
    <text evidence="10">Catalyzes the condensation of 2 ATP molecules into cyclic di-AMP (c-di-AMP), a second messenger used to regulate differing processes in different bacteria.</text>
</comment>
<evidence type="ECO:0000256" key="8">
    <source>
        <dbReference type="ARBA" id="ARBA00022989"/>
    </source>
</evidence>
<feature type="transmembrane region" description="Helical" evidence="10">
    <location>
        <begin position="16"/>
        <end position="33"/>
    </location>
</feature>
<keyword evidence="5 10" id="KW-0548">Nucleotidyltransferase</keyword>
<comment type="catalytic activity">
    <reaction evidence="1 10">
        <text>2 ATP = 3',3'-c-di-AMP + 2 diphosphate</text>
        <dbReference type="Rhea" id="RHEA:35655"/>
        <dbReference type="ChEBI" id="CHEBI:30616"/>
        <dbReference type="ChEBI" id="CHEBI:33019"/>
        <dbReference type="ChEBI" id="CHEBI:71500"/>
        <dbReference type="EC" id="2.7.7.85"/>
    </reaction>
</comment>
<comment type="subunit">
    <text evidence="10">Probably a homodimer.</text>
</comment>
<evidence type="ECO:0000256" key="3">
    <source>
        <dbReference type="ARBA" id="ARBA00022679"/>
    </source>
</evidence>
<dbReference type="PROSITE" id="PS51794">
    <property type="entry name" value="DAC"/>
    <property type="match status" value="1"/>
</dbReference>
<organism evidence="12 13">
    <name type="scientific">Desulfomicrobium apsheronum</name>
    <dbReference type="NCBI Taxonomy" id="52560"/>
    <lineage>
        <taxon>Bacteria</taxon>
        <taxon>Pseudomonadati</taxon>
        <taxon>Thermodesulfobacteriota</taxon>
        <taxon>Desulfovibrionia</taxon>
        <taxon>Desulfovibrionales</taxon>
        <taxon>Desulfomicrobiaceae</taxon>
        <taxon>Desulfomicrobium</taxon>
    </lineage>
</organism>
<dbReference type="InterPro" id="IPR036888">
    <property type="entry name" value="DNA_integrity_DisA_N_sf"/>
</dbReference>
<dbReference type="FunFam" id="3.40.1700.10:FF:000002">
    <property type="entry name" value="Diadenylate cyclase"/>
    <property type="match status" value="1"/>
</dbReference>
<dbReference type="GO" id="GO:0005524">
    <property type="term" value="F:ATP binding"/>
    <property type="evidence" value="ECO:0007669"/>
    <property type="project" value="UniProtKB-UniRule"/>
</dbReference>
<comment type="similarity">
    <text evidence="10">Belongs to the adenylate cyclase family. DacA/CdaA subfamily.</text>
</comment>
<dbReference type="OrthoDB" id="9807385at2"/>
<dbReference type="SUPFAM" id="SSF143597">
    <property type="entry name" value="YojJ-like"/>
    <property type="match status" value="1"/>
</dbReference>
<dbReference type="EMBL" id="FORX01000023">
    <property type="protein sequence ID" value="SFK40853.1"/>
    <property type="molecule type" value="Genomic_DNA"/>
</dbReference>
<gene>
    <name evidence="10" type="primary">dacA</name>
    <name evidence="12" type="ORF">SAMN04488082_1237</name>
</gene>
<evidence type="ECO:0000256" key="9">
    <source>
        <dbReference type="ARBA" id="ARBA00023136"/>
    </source>
</evidence>
<dbReference type="Gene3D" id="3.40.1700.10">
    <property type="entry name" value="DNA integrity scanning protein, DisA, N-terminal domain"/>
    <property type="match status" value="1"/>
</dbReference>
<keyword evidence="13" id="KW-1185">Reference proteome</keyword>
<dbReference type="PIRSF" id="PIRSF004793">
    <property type="entry name" value="UCP004793"/>
    <property type="match status" value="1"/>
</dbReference>